<evidence type="ECO:0000256" key="5">
    <source>
        <dbReference type="ARBA" id="ARBA00022801"/>
    </source>
</evidence>
<dbReference type="Proteomes" id="UP000072741">
    <property type="component" value="Unassembled WGS sequence"/>
</dbReference>
<dbReference type="AlphaFoldDB" id="A0A147GME8"/>
<keyword evidence="3" id="KW-0479">Metal-binding</keyword>
<keyword evidence="6" id="KW-0106">Calcium</keyword>
<dbReference type="PANTHER" id="PTHR33938:SF15">
    <property type="entry name" value="FERULOYL ESTERASE B-RELATED"/>
    <property type="match status" value="1"/>
</dbReference>
<sequence length="604" mass="62239">MTKKEDGKTFALRALAAAAPLALLAACGGSGNDNAQNAALAAALIAANRPAPAPAPAPSPAPAPAPAVETIPQLSAAVGASLQSCTDLATRISFANTTITASTLVTAGTLKVAGTDVPEHCLITGSMFPRTSSVDGKSYAIGFEMRLPRAWNGRFYYQANGGLDGSVVTATGTLGGGPLTGALSSGFAVLSSDAGHTAAVGATFGIDPQARLDYGYQAVAKLTPMAKSTIQTAYGKGPDRSYFGGCSNGGRHAMVAASRYADQYDGIIAGDPGTRLPLAATANIAGAQTYATLATTPGDLSTAFTQAERTLVTKAVLAQCDGLDGAADGMVQDTAACQAAFDINRDVPTCATTRNGTCLSADQKTKIDKLFKGATTPSGTRIYSSFPYDAGLDTDGWKFWKFTVPLALDSGSVGLVFQSPPEDPSFNGPNFALTANLDTVLAKVLGTTSLYTESSIAFMTPPNYGKLPALKKRGAKLMVYHGTADPIFSSDDSVNWYQQLQQDNGGDASNFARLYLIPGMNHCSGGPATDQFDMLSAMVNWVEKGQAPDRVVASARGTGNAGGVNADLPATWSASRSRPLCPYPKVARYNGTGSQEDAASFSCR</sequence>
<dbReference type="GO" id="GO:0052689">
    <property type="term" value="F:carboxylic ester hydrolase activity"/>
    <property type="evidence" value="ECO:0007669"/>
    <property type="project" value="UniProtKB-KW"/>
</dbReference>
<evidence type="ECO:0000256" key="7">
    <source>
        <dbReference type="ARBA" id="ARBA00023157"/>
    </source>
</evidence>
<dbReference type="SUPFAM" id="SSF53474">
    <property type="entry name" value="alpha/beta-Hydrolases"/>
    <property type="match status" value="1"/>
</dbReference>
<dbReference type="RefSeq" id="WP_058644095.1">
    <property type="nucleotide sequence ID" value="NZ_LDSL01000167.1"/>
</dbReference>
<keyword evidence="4 8" id="KW-0732">Signal</keyword>
<dbReference type="PANTHER" id="PTHR33938">
    <property type="entry name" value="FERULOYL ESTERASE B-RELATED"/>
    <property type="match status" value="1"/>
</dbReference>
<dbReference type="GO" id="GO:0046872">
    <property type="term" value="F:metal ion binding"/>
    <property type="evidence" value="ECO:0007669"/>
    <property type="project" value="UniProtKB-KW"/>
</dbReference>
<comment type="caution">
    <text evidence="9">The sequence shown here is derived from an EMBL/GenBank/DDBJ whole genome shotgun (WGS) entry which is preliminary data.</text>
</comment>
<keyword evidence="7" id="KW-1015">Disulfide bond</keyword>
<name>A0A147GME8_9BURK</name>
<reference evidence="9 10" key="1">
    <citation type="journal article" date="2016" name="Front. Microbiol.">
        <title>Genomic Resource of Rice Seed Associated Bacteria.</title>
        <authorList>
            <person name="Midha S."/>
            <person name="Bansal K."/>
            <person name="Sharma S."/>
            <person name="Kumar N."/>
            <person name="Patil P.P."/>
            <person name="Chaudhry V."/>
            <person name="Patil P.B."/>
        </authorList>
    </citation>
    <scope>NUCLEOTIDE SEQUENCE [LARGE SCALE GENOMIC DNA]</scope>
    <source>
        <strain evidence="9 10">NS331</strain>
    </source>
</reference>
<proteinExistence type="inferred from homology"/>
<gene>
    <name evidence="9" type="ORF">NS331_22140</name>
</gene>
<dbReference type="PROSITE" id="PS51257">
    <property type="entry name" value="PROKAR_LIPOPROTEIN"/>
    <property type="match status" value="1"/>
</dbReference>
<dbReference type="PATRIC" id="fig|433924.3.peg.1521"/>
<protein>
    <submittedName>
        <fullName evidence="9">Esterase</fullName>
    </submittedName>
</protein>
<dbReference type="InterPro" id="IPR029058">
    <property type="entry name" value="AB_hydrolase_fold"/>
</dbReference>
<evidence type="ECO:0000256" key="4">
    <source>
        <dbReference type="ARBA" id="ARBA00022729"/>
    </source>
</evidence>
<comment type="similarity">
    <text evidence="1">Belongs to the tannase family.</text>
</comment>
<keyword evidence="5" id="KW-0378">Hydrolase</keyword>
<evidence type="ECO:0000256" key="1">
    <source>
        <dbReference type="ARBA" id="ARBA00006249"/>
    </source>
</evidence>
<keyword evidence="10" id="KW-1185">Reference proteome</keyword>
<feature type="chain" id="PRO_5007546462" evidence="8">
    <location>
        <begin position="36"/>
        <end position="604"/>
    </location>
</feature>
<organism evidence="9 10">
    <name type="scientific">Pseudacidovorax intermedius</name>
    <dbReference type="NCBI Taxonomy" id="433924"/>
    <lineage>
        <taxon>Bacteria</taxon>
        <taxon>Pseudomonadati</taxon>
        <taxon>Pseudomonadota</taxon>
        <taxon>Betaproteobacteria</taxon>
        <taxon>Burkholderiales</taxon>
        <taxon>Comamonadaceae</taxon>
        <taxon>Pseudacidovorax</taxon>
    </lineage>
</organism>
<feature type="signal peptide" evidence="8">
    <location>
        <begin position="1"/>
        <end position="35"/>
    </location>
</feature>
<dbReference type="InterPro" id="IPR011118">
    <property type="entry name" value="Tannase/feruloyl_esterase"/>
</dbReference>
<keyword evidence="2" id="KW-0719">Serine esterase</keyword>
<dbReference type="Pfam" id="PF07519">
    <property type="entry name" value="Tannase"/>
    <property type="match status" value="1"/>
</dbReference>
<evidence type="ECO:0000256" key="2">
    <source>
        <dbReference type="ARBA" id="ARBA00022487"/>
    </source>
</evidence>
<evidence type="ECO:0000256" key="8">
    <source>
        <dbReference type="SAM" id="SignalP"/>
    </source>
</evidence>
<dbReference type="EMBL" id="LDSL01000167">
    <property type="protein sequence ID" value="KTT14893.1"/>
    <property type="molecule type" value="Genomic_DNA"/>
</dbReference>
<evidence type="ECO:0000256" key="6">
    <source>
        <dbReference type="ARBA" id="ARBA00022837"/>
    </source>
</evidence>
<evidence type="ECO:0000313" key="9">
    <source>
        <dbReference type="EMBL" id="KTT14893.1"/>
    </source>
</evidence>
<evidence type="ECO:0000256" key="3">
    <source>
        <dbReference type="ARBA" id="ARBA00022723"/>
    </source>
</evidence>
<dbReference type="Gene3D" id="3.40.50.1820">
    <property type="entry name" value="alpha/beta hydrolase"/>
    <property type="match status" value="2"/>
</dbReference>
<accession>A0A147GME8</accession>
<dbReference type="OrthoDB" id="7062032at2"/>
<evidence type="ECO:0000313" key="10">
    <source>
        <dbReference type="Proteomes" id="UP000072741"/>
    </source>
</evidence>